<evidence type="ECO:0000313" key="6">
    <source>
        <dbReference type="EMBL" id="SEA66303.1"/>
    </source>
</evidence>
<dbReference type="SUPFAM" id="SSF74942">
    <property type="entry name" value="YhbC-like, C-terminal domain"/>
    <property type="match status" value="1"/>
</dbReference>
<dbReference type="GO" id="GO:0006412">
    <property type="term" value="P:translation"/>
    <property type="evidence" value="ECO:0007669"/>
    <property type="project" value="TreeGrafter"/>
</dbReference>
<evidence type="ECO:0000259" key="5">
    <source>
        <dbReference type="Pfam" id="PF17384"/>
    </source>
</evidence>
<dbReference type="Gene3D" id="2.30.30.180">
    <property type="entry name" value="Ribosome maturation factor RimP, C-terminal domain"/>
    <property type="match status" value="1"/>
</dbReference>
<accession>A0A1H4D0L5</accession>
<dbReference type="SUPFAM" id="SSF75420">
    <property type="entry name" value="YhbC-like, N-terminal domain"/>
    <property type="match status" value="1"/>
</dbReference>
<dbReference type="STRING" id="37625.SAMN05660420_02774"/>
<dbReference type="InterPro" id="IPR028989">
    <property type="entry name" value="RimP_N"/>
</dbReference>
<dbReference type="EMBL" id="FNQN01000009">
    <property type="protein sequence ID" value="SEA66303.1"/>
    <property type="molecule type" value="Genomic_DNA"/>
</dbReference>
<dbReference type="Gene3D" id="3.30.300.70">
    <property type="entry name" value="RimP-like superfamily, N-terminal"/>
    <property type="match status" value="1"/>
</dbReference>
<keyword evidence="7" id="KW-1185">Reference proteome</keyword>
<keyword evidence="1 3" id="KW-0963">Cytoplasm</keyword>
<dbReference type="FunFam" id="3.30.300.70:FF:000001">
    <property type="entry name" value="Ribosome maturation factor RimP"/>
    <property type="match status" value="1"/>
</dbReference>
<dbReference type="Proteomes" id="UP000199409">
    <property type="component" value="Unassembled WGS sequence"/>
</dbReference>
<proteinExistence type="inferred from homology"/>
<name>A0A1H4D0L5_9BACT</name>
<dbReference type="InterPro" id="IPR036847">
    <property type="entry name" value="RimP_C_sf"/>
</dbReference>
<dbReference type="GO" id="GO:0000028">
    <property type="term" value="P:ribosomal small subunit assembly"/>
    <property type="evidence" value="ECO:0007669"/>
    <property type="project" value="TreeGrafter"/>
</dbReference>
<feature type="domain" description="Ribosome maturation factor RimP N-terminal" evidence="4">
    <location>
        <begin position="12"/>
        <end position="83"/>
    </location>
</feature>
<dbReference type="CDD" id="cd01734">
    <property type="entry name" value="YlxS_C"/>
    <property type="match status" value="1"/>
</dbReference>
<dbReference type="GO" id="GO:0005829">
    <property type="term" value="C:cytosol"/>
    <property type="evidence" value="ECO:0007669"/>
    <property type="project" value="TreeGrafter"/>
</dbReference>
<dbReference type="HAMAP" id="MF_01077">
    <property type="entry name" value="RimP"/>
    <property type="match status" value="1"/>
</dbReference>
<comment type="subcellular location">
    <subcellularLocation>
        <location evidence="3">Cytoplasm</location>
    </subcellularLocation>
</comment>
<dbReference type="Pfam" id="PF17384">
    <property type="entry name" value="DUF150_C"/>
    <property type="match status" value="1"/>
</dbReference>
<evidence type="ECO:0000256" key="2">
    <source>
        <dbReference type="ARBA" id="ARBA00022517"/>
    </source>
</evidence>
<evidence type="ECO:0000259" key="4">
    <source>
        <dbReference type="Pfam" id="PF02576"/>
    </source>
</evidence>
<dbReference type="InterPro" id="IPR035956">
    <property type="entry name" value="RimP_N_sf"/>
</dbReference>
<dbReference type="Pfam" id="PF02576">
    <property type="entry name" value="RimP_N"/>
    <property type="match status" value="1"/>
</dbReference>
<keyword evidence="2 3" id="KW-0690">Ribosome biogenesis</keyword>
<organism evidence="6 7">
    <name type="scientific">Desulfuromusa kysingii</name>
    <dbReference type="NCBI Taxonomy" id="37625"/>
    <lineage>
        <taxon>Bacteria</taxon>
        <taxon>Pseudomonadati</taxon>
        <taxon>Thermodesulfobacteriota</taxon>
        <taxon>Desulfuromonadia</taxon>
        <taxon>Desulfuromonadales</taxon>
        <taxon>Geopsychrobacteraceae</taxon>
        <taxon>Desulfuromusa</taxon>
    </lineage>
</organism>
<evidence type="ECO:0000313" key="7">
    <source>
        <dbReference type="Proteomes" id="UP000199409"/>
    </source>
</evidence>
<evidence type="ECO:0000256" key="1">
    <source>
        <dbReference type="ARBA" id="ARBA00022490"/>
    </source>
</evidence>
<dbReference type="RefSeq" id="WP_092349850.1">
    <property type="nucleotide sequence ID" value="NZ_FNQN01000009.1"/>
</dbReference>
<dbReference type="PANTHER" id="PTHR33867:SF1">
    <property type="entry name" value="RIBOSOME MATURATION FACTOR RIMP"/>
    <property type="match status" value="1"/>
</dbReference>
<protein>
    <recommendedName>
        <fullName evidence="3">Ribosome maturation factor RimP</fullName>
    </recommendedName>
</protein>
<dbReference type="InterPro" id="IPR003728">
    <property type="entry name" value="Ribosome_maturation_RimP"/>
</dbReference>
<comment type="function">
    <text evidence="3">Required for maturation of 30S ribosomal subunits.</text>
</comment>
<evidence type="ECO:0000256" key="3">
    <source>
        <dbReference type="HAMAP-Rule" id="MF_01077"/>
    </source>
</evidence>
<dbReference type="InterPro" id="IPR028998">
    <property type="entry name" value="RimP_C"/>
</dbReference>
<gene>
    <name evidence="3" type="primary">rimP</name>
    <name evidence="6" type="ORF">SAMN05660420_02774</name>
</gene>
<feature type="domain" description="Ribosome maturation factor RimP C-terminal" evidence="5">
    <location>
        <begin position="86"/>
        <end position="159"/>
    </location>
</feature>
<dbReference type="PANTHER" id="PTHR33867">
    <property type="entry name" value="RIBOSOME MATURATION FACTOR RIMP"/>
    <property type="match status" value="1"/>
</dbReference>
<dbReference type="AlphaFoldDB" id="A0A1H4D0L5"/>
<dbReference type="OrthoDB" id="9805006at2"/>
<comment type="similarity">
    <text evidence="3">Belongs to the RimP family.</text>
</comment>
<reference evidence="6 7" key="1">
    <citation type="submission" date="2016-10" db="EMBL/GenBank/DDBJ databases">
        <authorList>
            <person name="de Groot N.N."/>
        </authorList>
    </citation>
    <scope>NUCLEOTIDE SEQUENCE [LARGE SCALE GENOMIC DNA]</scope>
    <source>
        <strain evidence="6 7">DSM 7343</strain>
    </source>
</reference>
<sequence length="159" mass="17852">MAQLLEKIEELVLPIIEDLGCELVDIEYQREDRGWVLRFFLDKDGGINLDDCATASREISSMLDVENVISTAYSLEVSSPGIERPLKKPEDFIRFTGQLAKIKTHEAIDPDGSGRNRKTFVGTLSGFEGDEVLLLLKKKPVAVRIALPQIDKANLKFEF</sequence>